<dbReference type="AlphaFoldDB" id="A0A1E3UDF1"/>
<gene>
    <name evidence="5" type="ORF">BEI59_21565</name>
    <name evidence="6" type="ORF">BEI63_06115</name>
</gene>
<evidence type="ECO:0000256" key="3">
    <source>
        <dbReference type="ARBA" id="ARBA00023163"/>
    </source>
</evidence>
<evidence type="ECO:0000256" key="1">
    <source>
        <dbReference type="ARBA" id="ARBA00023015"/>
    </source>
</evidence>
<keyword evidence="3" id="KW-0804">Transcription</keyword>
<dbReference type="SMART" id="SM00342">
    <property type="entry name" value="HTH_ARAC"/>
    <property type="match status" value="1"/>
</dbReference>
<keyword evidence="8" id="KW-1185">Reference proteome</keyword>
<feature type="domain" description="HTH araC/xylS-type" evidence="4">
    <location>
        <begin position="182"/>
        <end position="280"/>
    </location>
</feature>
<dbReference type="EMBL" id="MEHA01000018">
    <property type="protein sequence ID" value="ODR47959.1"/>
    <property type="molecule type" value="Genomic_DNA"/>
</dbReference>
<dbReference type="Gene3D" id="1.10.10.60">
    <property type="entry name" value="Homeodomain-like"/>
    <property type="match status" value="2"/>
</dbReference>
<dbReference type="PANTHER" id="PTHR43280">
    <property type="entry name" value="ARAC-FAMILY TRANSCRIPTIONAL REGULATOR"/>
    <property type="match status" value="1"/>
</dbReference>
<dbReference type="Pfam" id="PF12833">
    <property type="entry name" value="HTH_18"/>
    <property type="match status" value="1"/>
</dbReference>
<dbReference type="Pfam" id="PF02311">
    <property type="entry name" value="AraC_binding"/>
    <property type="match status" value="1"/>
</dbReference>
<reference evidence="6 8" key="1">
    <citation type="submission" date="2016-08" db="EMBL/GenBank/DDBJ databases">
        <title>Characterization of Isolates of Eisenbergiella tayi Derived from Blood Cultures, Using Whole Genome Sequencing.</title>
        <authorList>
            <person name="Bernier A.-M."/>
            <person name="Burdz T."/>
            <person name="Wiebe D."/>
            <person name="Bernard K."/>
        </authorList>
    </citation>
    <scope>NUCLEOTIDE SEQUENCE [LARGE SCALE GENOMIC DNA]</scope>
    <source>
        <strain evidence="6 8">NML120146</strain>
    </source>
</reference>
<dbReference type="PROSITE" id="PS01124">
    <property type="entry name" value="HTH_ARAC_FAMILY_2"/>
    <property type="match status" value="1"/>
</dbReference>
<proteinExistence type="predicted"/>
<dbReference type="EMBL" id="MEHD01000014">
    <property type="protein sequence ID" value="ODR59731.1"/>
    <property type="molecule type" value="Genomic_DNA"/>
</dbReference>
<dbReference type="SUPFAM" id="SSF46689">
    <property type="entry name" value="Homeodomain-like"/>
    <property type="match status" value="2"/>
</dbReference>
<comment type="caution">
    <text evidence="5">The sequence shown here is derived from an EMBL/GenBank/DDBJ whole genome shotgun (WGS) entry which is preliminary data.</text>
</comment>
<dbReference type="Proteomes" id="UP000094271">
    <property type="component" value="Unassembled WGS sequence"/>
</dbReference>
<evidence type="ECO:0000313" key="6">
    <source>
        <dbReference type="EMBL" id="ODR59731.1"/>
    </source>
</evidence>
<protein>
    <recommendedName>
        <fullName evidence="4">HTH araC/xylS-type domain-containing protein</fullName>
    </recommendedName>
</protein>
<evidence type="ECO:0000259" key="4">
    <source>
        <dbReference type="PROSITE" id="PS01124"/>
    </source>
</evidence>
<dbReference type="RefSeq" id="WP_069408390.1">
    <property type="nucleotide sequence ID" value="NZ_JAQCZP010000020.1"/>
</dbReference>
<dbReference type="GO" id="GO:0003700">
    <property type="term" value="F:DNA-binding transcription factor activity"/>
    <property type="evidence" value="ECO:0007669"/>
    <property type="project" value="InterPro"/>
</dbReference>
<keyword evidence="1" id="KW-0805">Transcription regulation</keyword>
<dbReference type="GO" id="GO:0043565">
    <property type="term" value="F:sequence-specific DNA binding"/>
    <property type="evidence" value="ECO:0007669"/>
    <property type="project" value="InterPro"/>
</dbReference>
<accession>A0A1E3UDF1</accession>
<keyword evidence="2" id="KW-0238">DNA-binding</keyword>
<dbReference type="InterPro" id="IPR018060">
    <property type="entry name" value="HTH_AraC"/>
</dbReference>
<dbReference type="OrthoDB" id="1650670at2"/>
<dbReference type="InterPro" id="IPR009057">
    <property type="entry name" value="Homeodomain-like_sf"/>
</dbReference>
<dbReference type="InterPro" id="IPR037923">
    <property type="entry name" value="HTH-like"/>
</dbReference>
<organism evidence="5 7">
    <name type="scientific">Eisenbergiella tayi</name>
    <dbReference type="NCBI Taxonomy" id="1432052"/>
    <lineage>
        <taxon>Bacteria</taxon>
        <taxon>Bacillati</taxon>
        <taxon>Bacillota</taxon>
        <taxon>Clostridia</taxon>
        <taxon>Lachnospirales</taxon>
        <taxon>Lachnospiraceae</taxon>
        <taxon>Eisenbergiella</taxon>
    </lineage>
</organism>
<reference evidence="5 7" key="2">
    <citation type="submission" date="2016-08" db="EMBL/GenBank/DDBJ databases">
        <authorList>
            <person name="Seilhamer J.J."/>
        </authorList>
    </citation>
    <scope>NUCLEOTIDE SEQUENCE [LARGE SCALE GENOMIC DNA]</scope>
    <source>
        <strain evidence="5 7">NML150140-1</strain>
    </source>
</reference>
<dbReference type="SUPFAM" id="SSF51215">
    <property type="entry name" value="Regulatory protein AraC"/>
    <property type="match status" value="1"/>
</dbReference>
<evidence type="ECO:0000313" key="7">
    <source>
        <dbReference type="Proteomes" id="UP000094271"/>
    </source>
</evidence>
<evidence type="ECO:0000313" key="5">
    <source>
        <dbReference type="EMBL" id="ODR47959.1"/>
    </source>
</evidence>
<dbReference type="Proteomes" id="UP000094869">
    <property type="component" value="Unassembled WGS sequence"/>
</dbReference>
<sequence>MFLELKGVPQFVDCGKLVSTLPFLHADRTNAEYLLLMGIKGELHIRVGEIPCTITPRDIMIILPGTPISGLIPSRQLTYFWCHFNMSEKPQFLSQQEAISRYQVMLQPGDTDSPPLIPQTFHLINSSRAIIFSQQLLNYRCCPEYPGSILHNLLSCLLIELSTQAADSFSSITIGKNHQRLQEILQWIRVNACMKITVSEIADRFNYNPDYLSHLFHEKLGISLKHYIIRVKLEIVKEVLISSDKSIKEIARYVSFDDEKYLMRLFKQNEGVTPSEYRNACSRTKFNTNLRVSKRIDTRWVSFLEE</sequence>
<evidence type="ECO:0000313" key="8">
    <source>
        <dbReference type="Proteomes" id="UP000094869"/>
    </source>
</evidence>
<name>A0A1E3UDF1_9FIRM</name>
<evidence type="ECO:0000256" key="2">
    <source>
        <dbReference type="ARBA" id="ARBA00023125"/>
    </source>
</evidence>
<dbReference type="InterPro" id="IPR003313">
    <property type="entry name" value="AraC-bd"/>
</dbReference>
<dbReference type="PANTHER" id="PTHR43280:SF10">
    <property type="entry name" value="REGULATORY PROTEIN POCR"/>
    <property type="match status" value="1"/>
</dbReference>